<keyword evidence="1" id="KW-1133">Transmembrane helix</keyword>
<feature type="transmembrane region" description="Helical" evidence="1">
    <location>
        <begin position="111"/>
        <end position="131"/>
    </location>
</feature>
<feature type="non-terminal residue" evidence="2">
    <location>
        <position position="1"/>
    </location>
</feature>
<gene>
    <name evidence="2" type="ORF">B296_00031430</name>
</gene>
<evidence type="ECO:0000313" key="3">
    <source>
        <dbReference type="Proteomes" id="UP000287651"/>
    </source>
</evidence>
<keyword evidence="1" id="KW-0812">Transmembrane</keyword>
<proteinExistence type="predicted"/>
<dbReference type="Proteomes" id="UP000287651">
    <property type="component" value="Unassembled WGS sequence"/>
</dbReference>
<accession>A0A426ZQ39</accession>
<evidence type="ECO:0000256" key="1">
    <source>
        <dbReference type="SAM" id="Phobius"/>
    </source>
</evidence>
<protein>
    <submittedName>
        <fullName evidence="2">Uncharacterized protein</fullName>
    </submittedName>
</protein>
<keyword evidence="1" id="KW-0472">Membrane</keyword>
<dbReference type="AlphaFoldDB" id="A0A426ZQ39"/>
<reference evidence="2 3" key="1">
    <citation type="journal article" date="2014" name="Agronomy (Basel)">
        <title>A Draft Genome Sequence for Ensete ventricosum, the Drought-Tolerant Tree Against Hunger.</title>
        <authorList>
            <person name="Harrison J."/>
            <person name="Moore K.A."/>
            <person name="Paszkiewicz K."/>
            <person name="Jones T."/>
            <person name="Grant M."/>
            <person name="Ambacheew D."/>
            <person name="Muzemil S."/>
            <person name="Studholme D.J."/>
        </authorList>
    </citation>
    <scope>NUCLEOTIDE SEQUENCE [LARGE SCALE GENOMIC DNA]</scope>
</reference>
<name>A0A426ZQ39_ENSVE</name>
<dbReference type="EMBL" id="AMZH03005582">
    <property type="protein sequence ID" value="RRT66044.1"/>
    <property type="molecule type" value="Genomic_DNA"/>
</dbReference>
<sequence>ATAGKRLSWAHGSSCGPSIRAFRDSCLLKRDLEPLARVSNSSGSSGDKVGLHPCRRRQASGGHHLWLLCSWGGRHPWLLNRLQLLHRNHLWEQRSLRALPCLSHRALDMDLVPAAIIFFGPLLGPVGNLIIRITCVAKK</sequence>
<comment type="caution">
    <text evidence="2">The sequence shown here is derived from an EMBL/GenBank/DDBJ whole genome shotgun (WGS) entry which is preliminary data.</text>
</comment>
<evidence type="ECO:0000313" key="2">
    <source>
        <dbReference type="EMBL" id="RRT66044.1"/>
    </source>
</evidence>
<organism evidence="2 3">
    <name type="scientific">Ensete ventricosum</name>
    <name type="common">Abyssinian banana</name>
    <name type="synonym">Musa ensete</name>
    <dbReference type="NCBI Taxonomy" id="4639"/>
    <lineage>
        <taxon>Eukaryota</taxon>
        <taxon>Viridiplantae</taxon>
        <taxon>Streptophyta</taxon>
        <taxon>Embryophyta</taxon>
        <taxon>Tracheophyta</taxon>
        <taxon>Spermatophyta</taxon>
        <taxon>Magnoliopsida</taxon>
        <taxon>Liliopsida</taxon>
        <taxon>Zingiberales</taxon>
        <taxon>Musaceae</taxon>
        <taxon>Ensete</taxon>
    </lineage>
</organism>